<dbReference type="PROSITE" id="PS00041">
    <property type="entry name" value="HTH_ARAC_FAMILY_1"/>
    <property type="match status" value="1"/>
</dbReference>
<evidence type="ECO:0000256" key="3">
    <source>
        <dbReference type="ARBA" id="ARBA00023163"/>
    </source>
</evidence>
<accession>A0AAE7D5G6</accession>
<keyword evidence="3" id="KW-0804">Transcription</keyword>
<evidence type="ECO:0000259" key="4">
    <source>
        <dbReference type="PROSITE" id="PS01124"/>
    </source>
</evidence>
<protein>
    <submittedName>
        <fullName evidence="5">AraC family transcriptional regulator</fullName>
    </submittedName>
</protein>
<dbReference type="PANTHER" id="PTHR46796">
    <property type="entry name" value="HTH-TYPE TRANSCRIPTIONAL ACTIVATOR RHAS-RELATED"/>
    <property type="match status" value="1"/>
</dbReference>
<dbReference type="PROSITE" id="PS01124">
    <property type="entry name" value="HTH_ARAC_FAMILY_2"/>
    <property type="match status" value="1"/>
</dbReference>
<dbReference type="Gene3D" id="1.10.10.60">
    <property type="entry name" value="Homeodomain-like"/>
    <property type="match status" value="1"/>
</dbReference>
<dbReference type="InterPro" id="IPR009057">
    <property type="entry name" value="Homeodomain-like_sf"/>
</dbReference>
<dbReference type="InterPro" id="IPR050204">
    <property type="entry name" value="AraC_XylS_family_regulators"/>
</dbReference>
<organism evidence="5 6">
    <name type="scientific">Chitinophaga oryzae</name>
    <dbReference type="NCBI Taxonomy" id="2725414"/>
    <lineage>
        <taxon>Bacteria</taxon>
        <taxon>Pseudomonadati</taxon>
        <taxon>Bacteroidota</taxon>
        <taxon>Chitinophagia</taxon>
        <taxon>Chitinophagales</taxon>
        <taxon>Chitinophagaceae</taxon>
        <taxon>Chitinophaga</taxon>
    </lineage>
</organism>
<dbReference type="Pfam" id="PF12833">
    <property type="entry name" value="HTH_18"/>
    <property type="match status" value="1"/>
</dbReference>
<reference evidence="6" key="1">
    <citation type="submission" date="2020-04" db="EMBL/GenBank/DDBJ databases">
        <authorList>
            <person name="Kittiwongwattana C."/>
        </authorList>
    </citation>
    <scope>NUCLEOTIDE SEQUENCE [LARGE SCALE GENOMIC DNA]</scope>
    <source>
        <strain evidence="6">1310</strain>
    </source>
</reference>
<dbReference type="EMBL" id="CP051205">
    <property type="protein sequence ID" value="QJB30165.1"/>
    <property type="molecule type" value="Genomic_DNA"/>
</dbReference>
<keyword evidence="1" id="KW-0805">Transcription regulation</keyword>
<evidence type="ECO:0000313" key="5">
    <source>
        <dbReference type="EMBL" id="QJB30165.1"/>
    </source>
</evidence>
<dbReference type="AlphaFoldDB" id="A0AAE7D5G6"/>
<dbReference type="Proteomes" id="UP000502421">
    <property type="component" value="Chromosome"/>
</dbReference>
<keyword evidence="2" id="KW-0238">DNA-binding</keyword>
<dbReference type="GO" id="GO:0003700">
    <property type="term" value="F:DNA-binding transcription factor activity"/>
    <property type="evidence" value="ECO:0007669"/>
    <property type="project" value="InterPro"/>
</dbReference>
<dbReference type="InterPro" id="IPR018062">
    <property type="entry name" value="HTH_AraC-typ_CS"/>
</dbReference>
<dbReference type="SUPFAM" id="SSF46689">
    <property type="entry name" value="Homeodomain-like"/>
    <property type="match status" value="1"/>
</dbReference>
<feature type="domain" description="HTH araC/xylS-type" evidence="4">
    <location>
        <begin position="167"/>
        <end position="269"/>
    </location>
</feature>
<evidence type="ECO:0000313" key="6">
    <source>
        <dbReference type="Proteomes" id="UP000502421"/>
    </source>
</evidence>
<sequence>MPVTLYQYMQSLEMIRPSAALSRLITGFYVLPAARLEDSCLAVSDGMPAVAFLPHPEDRITFTTGNRTVTLAGAWISSQYLEKTTLQLQRPEGELLIVRFNPVLFYQRWPLLPARLQQGAAGSLPALLGPESTTLLQQLASATSTTAKIHATEAWMATQLPEQPGHNSLLETAFSYICQRKGLTTVKELTAFLGVNYKWLERNFRYYTGLPPKLFLRQHRFVQACLALLYARPVDFMAVALEHGYYDQNHFIKEFKQFTGMAPGRFRKGLPERR</sequence>
<dbReference type="PANTHER" id="PTHR46796:SF13">
    <property type="entry name" value="HTH-TYPE TRANSCRIPTIONAL ACTIVATOR RHAS"/>
    <property type="match status" value="1"/>
</dbReference>
<evidence type="ECO:0000256" key="2">
    <source>
        <dbReference type="ARBA" id="ARBA00023125"/>
    </source>
</evidence>
<dbReference type="KEGG" id="coy:HF329_02100"/>
<dbReference type="SMART" id="SM00342">
    <property type="entry name" value="HTH_ARAC"/>
    <property type="match status" value="1"/>
</dbReference>
<proteinExistence type="predicted"/>
<dbReference type="GO" id="GO:0043565">
    <property type="term" value="F:sequence-specific DNA binding"/>
    <property type="evidence" value="ECO:0007669"/>
    <property type="project" value="InterPro"/>
</dbReference>
<name>A0AAE7D5G6_9BACT</name>
<dbReference type="InterPro" id="IPR018060">
    <property type="entry name" value="HTH_AraC"/>
</dbReference>
<gene>
    <name evidence="5" type="ORF">HF329_02100</name>
</gene>
<dbReference type="RefSeq" id="WP_168802451.1">
    <property type="nucleotide sequence ID" value="NZ_CP051205.1"/>
</dbReference>
<evidence type="ECO:0000256" key="1">
    <source>
        <dbReference type="ARBA" id="ARBA00023015"/>
    </source>
</evidence>